<dbReference type="EMBL" id="LGTO01000005">
    <property type="protein sequence ID" value="KNE21323.1"/>
    <property type="molecule type" value="Genomic_DNA"/>
</dbReference>
<sequence length="199" mass="22097">MPIDLVHDLQKVYRKVLDSMARPGKIANLEEFAERFNYEVACYNTTLLIAMTLLDGEVSFHVITENNQLVEEKIAAYTLAKHAPVEKADFIIVLKDATDASIIEGMAACEKGNLIDPQHSSTWVMESSVLLSNQTQLRLTGPGIESHIDLHTSLSPSVWQARSEAVQEYPLGIDLMLTDDSLQVACVPRTTNVSVREVE</sequence>
<comment type="caution">
    <text evidence="1">The sequence shown here is derived from an EMBL/GenBank/DDBJ whole genome shotgun (WGS) entry which is preliminary data.</text>
</comment>
<dbReference type="PATRIC" id="fig|1473.5.peg.4313"/>
<dbReference type="OrthoDB" id="154477at2"/>
<dbReference type="RefSeq" id="WP_050350745.1">
    <property type="nucleotide sequence ID" value="NZ_BOSN01000004.1"/>
</dbReference>
<evidence type="ECO:0000313" key="2">
    <source>
        <dbReference type="Proteomes" id="UP000036780"/>
    </source>
</evidence>
<dbReference type="GO" id="GO:0019634">
    <property type="term" value="P:organic phosphonate metabolic process"/>
    <property type="evidence" value="ECO:0007669"/>
    <property type="project" value="InterPro"/>
</dbReference>
<keyword evidence="2" id="KW-1185">Reference proteome</keyword>
<dbReference type="AlphaFoldDB" id="A0A0L0QT25"/>
<name>A0A0L0QT25_VIRPA</name>
<dbReference type="NCBIfam" id="TIGR03292">
    <property type="entry name" value="PhnH_redo"/>
    <property type="match status" value="1"/>
</dbReference>
<protein>
    <submittedName>
        <fullName evidence="1">Phosphonate metabolism protein PhnH</fullName>
    </submittedName>
</protein>
<dbReference type="GeneID" id="66872947"/>
<dbReference type="SUPFAM" id="SSF159709">
    <property type="entry name" value="PhnH-like"/>
    <property type="match status" value="1"/>
</dbReference>
<proteinExistence type="predicted"/>
<reference evidence="2" key="1">
    <citation type="submission" date="2015-07" db="EMBL/GenBank/DDBJ databases">
        <title>Fjat-10053 dsm26.</title>
        <authorList>
            <person name="Liu B."/>
            <person name="Wang J."/>
            <person name="Zhu Y."/>
            <person name="Liu G."/>
            <person name="Chen Q."/>
            <person name="Chen Z."/>
            <person name="Lan J."/>
            <person name="Che J."/>
            <person name="Ge C."/>
            <person name="Shi H."/>
            <person name="Pan Z."/>
            <person name="Liu X."/>
        </authorList>
    </citation>
    <scope>NUCLEOTIDE SEQUENCE [LARGE SCALE GENOMIC DNA]</scope>
    <source>
        <strain evidence="2">DSM 26</strain>
    </source>
</reference>
<dbReference type="PIRSF" id="PIRSF020680">
    <property type="entry name" value="PhnH"/>
    <property type="match status" value="1"/>
</dbReference>
<evidence type="ECO:0000313" key="1">
    <source>
        <dbReference type="EMBL" id="KNE21323.1"/>
    </source>
</evidence>
<organism evidence="1 2">
    <name type="scientific">Virgibacillus pantothenticus</name>
    <dbReference type="NCBI Taxonomy" id="1473"/>
    <lineage>
        <taxon>Bacteria</taxon>
        <taxon>Bacillati</taxon>
        <taxon>Bacillota</taxon>
        <taxon>Bacilli</taxon>
        <taxon>Bacillales</taxon>
        <taxon>Bacillaceae</taxon>
        <taxon>Virgibacillus</taxon>
    </lineage>
</organism>
<dbReference type="InterPro" id="IPR038058">
    <property type="entry name" value="PhnH-like_sp"/>
</dbReference>
<dbReference type="Gene3D" id="3.40.50.11310">
    <property type="entry name" value="Bacterial phosphonate metabolism protein PhnH"/>
    <property type="match status" value="1"/>
</dbReference>
<dbReference type="Pfam" id="PF05845">
    <property type="entry name" value="PhnH"/>
    <property type="match status" value="1"/>
</dbReference>
<accession>A0A0L0QT25</accession>
<gene>
    <name evidence="1" type="ORF">AFK71_06520</name>
</gene>
<dbReference type="Proteomes" id="UP000036780">
    <property type="component" value="Unassembled WGS sequence"/>
</dbReference>
<dbReference type="InterPro" id="IPR008772">
    <property type="entry name" value="Phosphonate_metab_PhnH"/>
</dbReference>